<feature type="compositionally biased region" description="Acidic residues" evidence="5">
    <location>
        <begin position="1084"/>
        <end position="1095"/>
    </location>
</feature>
<protein>
    <recommendedName>
        <fullName evidence="11">SET binding factor 2</fullName>
    </recommendedName>
</protein>
<dbReference type="SMART" id="SM00233">
    <property type="entry name" value="PH"/>
    <property type="match status" value="1"/>
</dbReference>
<dbReference type="Gene3D" id="3.40.50.11500">
    <property type="match status" value="1"/>
</dbReference>
<evidence type="ECO:0008006" key="11">
    <source>
        <dbReference type="Google" id="ProtNLM"/>
    </source>
</evidence>
<dbReference type="InterPro" id="IPR043153">
    <property type="entry name" value="DENN_C"/>
</dbReference>
<dbReference type="InterPro" id="IPR010569">
    <property type="entry name" value="Myotubularin-like_Pase_dom"/>
</dbReference>
<accession>A0ABD0XEN6</accession>
<feature type="domain" description="PH" evidence="6">
    <location>
        <begin position="1796"/>
        <end position="1900"/>
    </location>
</feature>
<evidence type="ECO:0000259" key="8">
    <source>
        <dbReference type="PROSITE" id="PS51339"/>
    </source>
</evidence>
<comment type="caution">
    <text evidence="9">The sequence shown here is derived from an EMBL/GenBank/DDBJ whole genome shotgun (WGS) entry which is preliminary data.</text>
</comment>
<dbReference type="Pfam" id="PF00169">
    <property type="entry name" value="PH"/>
    <property type="match status" value="1"/>
</dbReference>
<keyword evidence="3" id="KW-0963">Cytoplasm</keyword>
<dbReference type="GO" id="GO:0005737">
    <property type="term" value="C:cytoplasm"/>
    <property type="evidence" value="ECO:0007669"/>
    <property type="project" value="UniProtKB-SubCell"/>
</dbReference>
<dbReference type="FunFam" id="3.30.450.200:FF:000004">
    <property type="entry name" value="SET binding factor 2"/>
    <property type="match status" value="1"/>
</dbReference>
<evidence type="ECO:0000256" key="5">
    <source>
        <dbReference type="SAM" id="MobiDB-lite"/>
    </source>
</evidence>
<evidence type="ECO:0000256" key="3">
    <source>
        <dbReference type="ARBA" id="ARBA00022490"/>
    </source>
</evidence>
<dbReference type="Gene3D" id="3.30.450.200">
    <property type="match status" value="1"/>
</dbReference>
<proteinExistence type="inferred from homology"/>
<dbReference type="InterPro" id="IPR037823">
    <property type="entry name" value="MTMR13_PH-GRAM"/>
</dbReference>
<evidence type="ECO:0000256" key="2">
    <source>
        <dbReference type="ARBA" id="ARBA00007471"/>
    </source>
</evidence>
<dbReference type="GO" id="GO:0005085">
    <property type="term" value="F:guanyl-nucleotide exchange factor activity"/>
    <property type="evidence" value="ECO:0007669"/>
    <property type="project" value="UniProtKB-KW"/>
</dbReference>
<reference evidence="9 10" key="1">
    <citation type="submission" date="2024-06" db="EMBL/GenBank/DDBJ databases">
        <authorList>
            <person name="Pan Q."/>
            <person name="Wen M."/>
            <person name="Jouanno E."/>
            <person name="Zahm M."/>
            <person name="Klopp C."/>
            <person name="Cabau C."/>
            <person name="Louis A."/>
            <person name="Berthelot C."/>
            <person name="Parey E."/>
            <person name="Roest Crollius H."/>
            <person name="Montfort J."/>
            <person name="Robinson-Rechavi M."/>
            <person name="Bouchez O."/>
            <person name="Lampietro C."/>
            <person name="Lopez Roques C."/>
            <person name="Donnadieu C."/>
            <person name="Postlethwait J."/>
            <person name="Bobe J."/>
            <person name="Verreycken H."/>
            <person name="Guiguen Y."/>
        </authorList>
    </citation>
    <scope>NUCLEOTIDE SEQUENCE [LARGE SCALE GENOMIC DNA]</scope>
    <source>
        <strain evidence="9">Up_M1</strain>
        <tissue evidence="9">Testis</tissue>
    </source>
</reference>
<dbReference type="InterPro" id="IPR005112">
    <property type="entry name" value="dDENN_dom"/>
</dbReference>
<dbReference type="Pfam" id="PF02141">
    <property type="entry name" value="DENN"/>
    <property type="match status" value="1"/>
</dbReference>
<evidence type="ECO:0000313" key="10">
    <source>
        <dbReference type="Proteomes" id="UP001557470"/>
    </source>
</evidence>
<dbReference type="InterPro" id="IPR037516">
    <property type="entry name" value="Tripartite_DENN"/>
</dbReference>
<dbReference type="PROSITE" id="PS50003">
    <property type="entry name" value="PH_DOMAIN"/>
    <property type="match status" value="1"/>
</dbReference>
<dbReference type="SUPFAM" id="SSF50729">
    <property type="entry name" value="PH domain-like"/>
    <property type="match status" value="2"/>
</dbReference>
<evidence type="ECO:0000259" key="7">
    <source>
        <dbReference type="PROSITE" id="PS50211"/>
    </source>
</evidence>
<evidence type="ECO:0000259" key="6">
    <source>
        <dbReference type="PROSITE" id="PS50003"/>
    </source>
</evidence>
<organism evidence="9 10">
    <name type="scientific">Umbra pygmaea</name>
    <name type="common">Eastern mudminnow</name>
    <dbReference type="NCBI Taxonomy" id="75934"/>
    <lineage>
        <taxon>Eukaryota</taxon>
        <taxon>Metazoa</taxon>
        <taxon>Chordata</taxon>
        <taxon>Craniata</taxon>
        <taxon>Vertebrata</taxon>
        <taxon>Euteleostomi</taxon>
        <taxon>Actinopterygii</taxon>
        <taxon>Neopterygii</taxon>
        <taxon>Teleostei</taxon>
        <taxon>Protacanthopterygii</taxon>
        <taxon>Esociformes</taxon>
        <taxon>Umbridae</taxon>
        <taxon>Umbra</taxon>
    </lineage>
</organism>
<dbReference type="FunFam" id="2.30.29.30:FF:000093">
    <property type="entry name" value="SET binding factor 2"/>
    <property type="match status" value="1"/>
</dbReference>
<dbReference type="SMART" id="SM00801">
    <property type="entry name" value="dDENN"/>
    <property type="match status" value="1"/>
</dbReference>
<dbReference type="PANTHER" id="PTHR10807">
    <property type="entry name" value="MYOTUBULARIN-RELATED"/>
    <property type="match status" value="1"/>
</dbReference>
<dbReference type="Pfam" id="PF12335">
    <property type="entry name" value="SBF2"/>
    <property type="match status" value="1"/>
</dbReference>
<gene>
    <name evidence="9" type="ORF">UPYG_G00083550</name>
</gene>
<sequence>MARLADYFIVVGLDQEKTGAGEGCGKIIQRFPKKDWEGTAFPQGVEMFCQPGGWRLSRERKAPTFFTVVLTDIDSDRHYCSCLTFYEAEVNLQGTKAMEVDEDEEEDGLIQPAQVFAPKSLILVSRLDYPEIFRGCLGLVYTVYIDSLPFPLEGLVANLFTCLVPVAGGSQKLFSLGAGDRQLIQTPLNDNLPVTCKSVALLFQQLGIQNVLSLFCAVLTEHKVLFHSTSYQRLGEASRALEALMFPLKYSYPYIPILPSRLLEVLSSPTPFIIGVHSMFQSEIQELLDVIIADLDGGTIKIPECIHLSHLPEPLLHTTQTALSLVLNPDLEIADNAFPPPRTAPSNLKLLDKEVRAVFLRLFAQLFQGYRSCLQLIRIHSEPVIHFHKAAFLGQRGLFENDFLTKVLDGMAFAGFVSERGPPYRACDLFDELVAFDTERLKGEEASPAMLQKHIRELSEQLYKNENPNPHMAFQKVPRPTEGSHLRVHLVPFPLLNDERVEGLLAEGLAKHSSAPAITITTRAERKCVVPAGPPVVSIMGKNQGSVFNSARRLEVVRNCISFIFDNNTLETEKTLPAALRALKGKMARQCLTDELSLHVQQNRAILDHQQFDYIIRMMNCALQDCSSSEEYTVASALLPLTTAFYRKLPAGVNQFAYTCVQDHPIWTNQQFWEATFYSEVQNQIRALYLTAPEDKLTITARLKEPGPLHPAGPGNAERTAMDLAAEQLRAWPCLSKEKQQELVKNEESTVFSQAIHYASLMVYLLVPLDTSKNKLLRANPGADWESGSNSIVTNSIAGSVAESFDTESGFEDSETNDVTNSVVRFIARFIDKVCTESSVTQEHIKSLHSMIPGIVAMQMETLEAVNRESRRLPPIQKPKILRPLLLPGEEFVSEGLRVVLDPDGREEATGGLLGGPHILPAEGALFLTSYRIIFKGTPHDPLVGEQAVIRSFPVSTLTKEKKISIQNQLQQNMQEGLQLRSASFQLIKVAFDEEVSSEMVEIFRKHLQRIRYPQSIFNTFAFAAGQTVPQLMLPKQKERNTGFRTLSKTIVKGAKRAGMITMGRQNQTTLKKTDRGSRMTWHEDDDISVSDDGDPPPSSTLRASEKSTMEQLVERACFRDYQRLGLGTITASSSRSKTGEKFRVTAVNRLYSLCRSYPGLLVVPQVVQDSSLQKVARCYRHNRLPVVCWKHPRTKAVLIRSGGFHGKSVVGLFKTQNQSSPAPSNSSELSSSLEQEKYLQAILNSIPIYFKVNGSNTLSNRSLVGLSPGSEKRTSRIPKMAPVHLDMPYSNSFARGVLGYRDKLFTHSHQKPASKGRIQNEGVWASLRSSSRFSQHSSASDVGARLAGKDLAPPAGSESLQAQLLKQQAALYIFGEKSHLRGFKLDSNLSCELVPVDFADVRQVKGAFKKLLRACVPSATSLDTEDSFLKALEDSEWLLQLHKLLQLVLTLVELLDSGSSVLLSLEDGWDITTQVVSLVQLLSDPFYRTLEGFQVLLEKEWLSFGHKFSQRSNLTPSSQGSGFTPIFLQFLDCVHQIQNQYPLEFEFNQHYVKFLAYHYISNRFKNFLLDSDYERLEHGTLFDDKPGDKQTRRGVCIWECISRMHRRSPLFFNYLYSPTEAEPVLKPSISIPALRKWDYFTAETLCTGPSYDWRMLAYMSESMEETTTATSKRRIVWPCYSSVGRAQPDAITKLLADIERLEGETGQAPERWQATLERVRESIQEDLKLEGNLRKQSVSISGLIPTSSLQAFQRRSMLHLPDNGLGEDSNPTPANGVNRRAATLYNQFTPKNEENRSFEGILYKRGALLKGWKPRWFVLDITKHQLRYYDTGEDTNCRGHIDLAEVESALIATPTIGAPKHISEKAFFDLKTTKRVYNFCASDAQSAQLWMDKIQSCISDA</sequence>
<dbReference type="InterPro" id="IPR001194">
    <property type="entry name" value="cDENN_dom"/>
</dbReference>
<feature type="compositionally biased region" description="Basic and acidic residues" evidence="5">
    <location>
        <begin position="1072"/>
        <end position="1083"/>
    </location>
</feature>
<name>A0ABD0XEN6_UMBPY</name>
<dbReference type="InterPro" id="IPR001849">
    <property type="entry name" value="PH_domain"/>
</dbReference>
<dbReference type="SMART" id="SM00568">
    <property type="entry name" value="GRAM"/>
    <property type="match status" value="1"/>
</dbReference>
<dbReference type="InterPro" id="IPR005113">
    <property type="entry name" value="uDENN_dom"/>
</dbReference>
<dbReference type="SMART" id="SM00799">
    <property type="entry name" value="DENN"/>
    <property type="match status" value="1"/>
</dbReference>
<evidence type="ECO:0000313" key="9">
    <source>
        <dbReference type="EMBL" id="KAL1007215.1"/>
    </source>
</evidence>
<feature type="region of interest" description="Disordered" evidence="5">
    <location>
        <begin position="1066"/>
        <end position="1107"/>
    </location>
</feature>
<dbReference type="Proteomes" id="UP001557470">
    <property type="component" value="Unassembled WGS sequence"/>
</dbReference>
<feature type="domain" description="UDENN" evidence="7">
    <location>
        <begin position="6"/>
        <end position="427"/>
    </location>
</feature>
<dbReference type="CDD" id="cd13339">
    <property type="entry name" value="PH-GRAM_MTMR13"/>
    <property type="match status" value="1"/>
</dbReference>
<dbReference type="PROSITE" id="PS50211">
    <property type="entry name" value="DENN"/>
    <property type="match status" value="1"/>
</dbReference>
<dbReference type="InterPro" id="IPR030564">
    <property type="entry name" value="Myotubularin"/>
</dbReference>
<comment type="similarity">
    <text evidence="2">Belongs to the protein-tyrosine phosphatase family. Non-receptor class myotubularin subfamily.</text>
</comment>
<dbReference type="InterPro" id="IPR022096">
    <property type="entry name" value="SBF1/SBF2"/>
</dbReference>
<dbReference type="Pfam" id="PF03456">
    <property type="entry name" value="uDENN"/>
    <property type="match status" value="1"/>
</dbReference>
<feature type="domain" description="Myotubularin phosphatase" evidence="8">
    <location>
        <begin position="1112"/>
        <end position="1642"/>
    </location>
</feature>
<dbReference type="InterPro" id="IPR004182">
    <property type="entry name" value="GRAM"/>
</dbReference>
<evidence type="ECO:0000256" key="1">
    <source>
        <dbReference type="ARBA" id="ARBA00004496"/>
    </source>
</evidence>
<keyword evidence="10" id="KW-1185">Reference proteome</keyword>
<dbReference type="SMART" id="SM00800">
    <property type="entry name" value="uDENN"/>
    <property type="match status" value="1"/>
</dbReference>
<dbReference type="EMBL" id="JAGEUA010000002">
    <property type="protein sequence ID" value="KAL1007215.1"/>
    <property type="molecule type" value="Genomic_DNA"/>
</dbReference>
<dbReference type="SUPFAM" id="SSF52799">
    <property type="entry name" value="(Phosphotyrosine protein) phosphatases II"/>
    <property type="match status" value="1"/>
</dbReference>
<dbReference type="Pfam" id="PF06602">
    <property type="entry name" value="Myotub-related"/>
    <property type="match status" value="1"/>
</dbReference>
<dbReference type="FunFam" id="3.40.50.11500:FF:000006">
    <property type="entry name" value="SET binding factor 2"/>
    <property type="match status" value="1"/>
</dbReference>
<keyword evidence="4" id="KW-0344">Guanine-nucleotide releasing factor</keyword>
<dbReference type="Gene3D" id="2.30.29.30">
    <property type="entry name" value="Pleckstrin-homology domain (PH domain)/Phosphotyrosine-binding domain (PTB)"/>
    <property type="match status" value="1"/>
</dbReference>
<dbReference type="InterPro" id="IPR011993">
    <property type="entry name" value="PH-like_dom_sf"/>
</dbReference>
<dbReference type="Pfam" id="PF02893">
    <property type="entry name" value="GRAM"/>
    <property type="match status" value="1"/>
</dbReference>
<evidence type="ECO:0000256" key="4">
    <source>
        <dbReference type="ARBA" id="ARBA00022658"/>
    </source>
</evidence>
<comment type="subcellular location">
    <subcellularLocation>
        <location evidence="1">Cytoplasm</location>
    </subcellularLocation>
</comment>
<dbReference type="CDD" id="cd01235">
    <property type="entry name" value="PH_Sbf1_hMTMR5"/>
    <property type="match status" value="1"/>
</dbReference>
<dbReference type="PROSITE" id="PS51339">
    <property type="entry name" value="PPASE_MYOTUBULARIN"/>
    <property type="match status" value="1"/>
</dbReference>
<dbReference type="InterPro" id="IPR029021">
    <property type="entry name" value="Prot-tyrosine_phosphatase-like"/>
</dbReference>
<dbReference type="PANTHER" id="PTHR10807:SF4">
    <property type="entry name" value="MYOTUBULARIN-RELATED PROTEIN 13"/>
    <property type="match status" value="1"/>
</dbReference>